<dbReference type="EMBL" id="CAIIXF020000003">
    <property type="protein sequence ID" value="CAH1779603.1"/>
    <property type="molecule type" value="Genomic_DNA"/>
</dbReference>
<evidence type="ECO:0000256" key="2">
    <source>
        <dbReference type="ARBA" id="ARBA00022729"/>
    </source>
</evidence>
<dbReference type="SMART" id="SM00494">
    <property type="entry name" value="ChtBD2"/>
    <property type="match status" value="1"/>
</dbReference>
<dbReference type="AlphaFoldDB" id="A0A8J1XSX4"/>
<keyword evidence="5" id="KW-0325">Glycoprotein</keyword>
<sequence>AFDAEAFCAEACRDTGGGYFPYPGDCCRYIVCAKTEGVRETDPDFISTSIARCPSTLLWSKEKATCDYPFHVPDCDLSCHESEPEPSTLSPPPIYNASRECIRENDIYIANVPSFTESCYMIEDGSEELLCCPSGQVFNLTECGCVLESDPEVRQCNCILVFDFDNEDNFGSTQWETYLDIHGKLDFEIEDDSDPLPGFPVNKKGCFDGENDAIEVPFFNSYIYGGTLSIFFYFEIPEDAPSYMGLLSNGCCNDSATIAMWIEDGKAYLNFTTEKAALVKYPFDEIDPLFPNELNDVTFVYCDPVLEFHFTGTQHEKSIILGGDIVTTPCPLHIGSINGDENTRFKGCMENFVICQDCWAQFDERRILFLQSDLRAGILESVVCPTIS</sequence>
<dbReference type="InterPro" id="IPR002557">
    <property type="entry name" value="Chitin-bd_dom"/>
</dbReference>
<gene>
    <name evidence="6" type="ORF">OFUS_LOCUS6402</name>
</gene>
<evidence type="ECO:0000256" key="5">
    <source>
        <dbReference type="ARBA" id="ARBA00023180"/>
    </source>
</evidence>
<dbReference type="Pfam" id="PF01607">
    <property type="entry name" value="CBM_14"/>
    <property type="match status" value="1"/>
</dbReference>
<keyword evidence="1" id="KW-0147">Chitin-binding</keyword>
<comment type="caution">
    <text evidence="6">The sequence shown here is derived from an EMBL/GenBank/DDBJ whole genome shotgun (WGS) entry which is preliminary data.</text>
</comment>
<feature type="non-terminal residue" evidence="6">
    <location>
        <position position="388"/>
    </location>
</feature>
<dbReference type="PROSITE" id="PS50940">
    <property type="entry name" value="CHIT_BIND_II"/>
    <property type="match status" value="1"/>
</dbReference>
<evidence type="ECO:0000313" key="6">
    <source>
        <dbReference type="EMBL" id="CAH1779603.1"/>
    </source>
</evidence>
<dbReference type="GO" id="GO:0005576">
    <property type="term" value="C:extracellular region"/>
    <property type="evidence" value="ECO:0007669"/>
    <property type="project" value="InterPro"/>
</dbReference>
<proteinExistence type="predicted"/>
<evidence type="ECO:0000256" key="1">
    <source>
        <dbReference type="ARBA" id="ARBA00022669"/>
    </source>
</evidence>
<dbReference type="PANTHER" id="PTHR23301:SF0">
    <property type="entry name" value="CHITIN-BINDING TYPE-2 DOMAIN-CONTAINING PROTEIN-RELATED"/>
    <property type="match status" value="1"/>
</dbReference>
<dbReference type="InterPro" id="IPR051940">
    <property type="entry name" value="Chitin_bind-dev_reg"/>
</dbReference>
<evidence type="ECO:0000256" key="4">
    <source>
        <dbReference type="ARBA" id="ARBA00023157"/>
    </source>
</evidence>
<keyword evidence="4" id="KW-1015">Disulfide bond</keyword>
<keyword evidence="3" id="KW-0677">Repeat</keyword>
<dbReference type="InterPro" id="IPR013320">
    <property type="entry name" value="ConA-like_dom_sf"/>
</dbReference>
<dbReference type="InterPro" id="IPR036508">
    <property type="entry name" value="Chitin-bd_dom_sf"/>
</dbReference>
<dbReference type="SUPFAM" id="SSF57625">
    <property type="entry name" value="Invertebrate chitin-binding proteins"/>
    <property type="match status" value="1"/>
</dbReference>
<organism evidence="6 7">
    <name type="scientific">Owenia fusiformis</name>
    <name type="common">Polychaete worm</name>
    <dbReference type="NCBI Taxonomy" id="6347"/>
    <lineage>
        <taxon>Eukaryota</taxon>
        <taxon>Metazoa</taxon>
        <taxon>Spiralia</taxon>
        <taxon>Lophotrochozoa</taxon>
        <taxon>Annelida</taxon>
        <taxon>Polychaeta</taxon>
        <taxon>Sedentaria</taxon>
        <taxon>Canalipalpata</taxon>
        <taxon>Sabellida</taxon>
        <taxon>Oweniida</taxon>
        <taxon>Oweniidae</taxon>
        <taxon>Owenia</taxon>
    </lineage>
</organism>
<dbReference type="PANTHER" id="PTHR23301">
    <property type="entry name" value="CHITIN BINDING PERITROPHIN-A"/>
    <property type="match status" value="1"/>
</dbReference>
<dbReference type="Proteomes" id="UP000749559">
    <property type="component" value="Unassembled WGS sequence"/>
</dbReference>
<dbReference type="Gene3D" id="2.170.140.10">
    <property type="entry name" value="Chitin binding domain"/>
    <property type="match status" value="1"/>
</dbReference>
<reference evidence="6" key="1">
    <citation type="submission" date="2022-03" db="EMBL/GenBank/DDBJ databases">
        <authorList>
            <person name="Martin C."/>
        </authorList>
    </citation>
    <scope>NUCLEOTIDE SEQUENCE</scope>
</reference>
<evidence type="ECO:0000256" key="3">
    <source>
        <dbReference type="ARBA" id="ARBA00022737"/>
    </source>
</evidence>
<protein>
    <submittedName>
        <fullName evidence="6">Uncharacterized protein</fullName>
    </submittedName>
</protein>
<keyword evidence="2" id="KW-0732">Signal</keyword>
<evidence type="ECO:0000313" key="7">
    <source>
        <dbReference type="Proteomes" id="UP000749559"/>
    </source>
</evidence>
<dbReference type="SUPFAM" id="SSF49899">
    <property type="entry name" value="Concanavalin A-like lectins/glucanases"/>
    <property type="match status" value="1"/>
</dbReference>
<keyword evidence="7" id="KW-1185">Reference proteome</keyword>
<name>A0A8J1XSX4_OWEFU</name>
<dbReference type="GO" id="GO:0008061">
    <property type="term" value="F:chitin binding"/>
    <property type="evidence" value="ECO:0007669"/>
    <property type="project" value="UniProtKB-KW"/>
</dbReference>
<accession>A0A8J1XSX4</accession>